<dbReference type="EMBL" id="JASNQZ010000002">
    <property type="protein sequence ID" value="KAL0960091.1"/>
    <property type="molecule type" value="Genomic_DNA"/>
</dbReference>
<dbReference type="Gene3D" id="3.40.50.1820">
    <property type="entry name" value="alpha/beta hydrolase"/>
    <property type="match status" value="1"/>
</dbReference>
<evidence type="ECO:0000313" key="2">
    <source>
        <dbReference type="Proteomes" id="UP001556367"/>
    </source>
</evidence>
<dbReference type="Proteomes" id="UP001556367">
    <property type="component" value="Unassembled WGS sequence"/>
</dbReference>
<comment type="caution">
    <text evidence="1">The sequence shown here is derived from an EMBL/GenBank/DDBJ whole genome shotgun (WGS) entry which is preliminary data.</text>
</comment>
<proteinExistence type="predicted"/>
<gene>
    <name evidence="1" type="ORF">HGRIS_011735</name>
</gene>
<evidence type="ECO:0000313" key="1">
    <source>
        <dbReference type="EMBL" id="KAL0960091.1"/>
    </source>
</evidence>
<sequence length="151" mass="16195">MSPPRTGRLSTPMPKAIPESKAWSLFTDFRSAGLSSIDFSPTRSCPTIFISFATTCVDMAAAVSLTARRHTNRLVMRRISPPYPPFYVGWSLGASIIADIIANIDPIPIAGAVALSGSPSVSEDILPNIASDLLQTLFPEFVENDNVTLGL</sequence>
<protein>
    <submittedName>
        <fullName evidence="1">Uncharacterized protein</fullName>
    </submittedName>
</protein>
<reference evidence="2" key="1">
    <citation type="submission" date="2024-06" db="EMBL/GenBank/DDBJ databases">
        <title>Multi-omics analyses provide insights into the biosynthesis of the anticancer antibiotic pleurotin in Hohenbuehelia grisea.</title>
        <authorList>
            <person name="Weaver J.A."/>
            <person name="Alberti F."/>
        </authorList>
    </citation>
    <scope>NUCLEOTIDE SEQUENCE [LARGE SCALE GENOMIC DNA]</scope>
    <source>
        <strain evidence="2">T-177</strain>
    </source>
</reference>
<organism evidence="1 2">
    <name type="scientific">Hohenbuehelia grisea</name>
    <dbReference type="NCBI Taxonomy" id="104357"/>
    <lineage>
        <taxon>Eukaryota</taxon>
        <taxon>Fungi</taxon>
        <taxon>Dikarya</taxon>
        <taxon>Basidiomycota</taxon>
        <taxon>Agaricomycotina</taxon>
        <taxon>Agaricomycetes</taxon>
        <taxon>Agaricomycetidae</taxon>
        <taxon>Agaricales</taxon>
        <taxon>Pleurotineae</taxon>
        <taxon>Pleurotaceae</taxon>
        <taxon>Hohenbuehelia</taxon>
    </lineage>
</organism>
<accession>A0ABR3JW64</accession>
<name>A0ABR3JW64_9AGAR</name>
<keyword evidence="2" id="KW-1185">Reference proteome</keyword>
<dbReference type="InterPro" id="IPR029058">
    <property type="entry name" value="AB_hydrolase_fold"/>
</dbReference>
<dbReference type="SUPFAM" id="SSF53474">
    <property type="entry name" value="alpha/beta-Hydrolases"/>
    <property type="match status" value="1"/>
</dbReference>